<keyword evidence="5" id="KW-1185">Reference proteome</keyword>
<dbReference type="GO" id="GO:0004674">
    <property type="term" value="F:protein serine/threonine kinase activity"/>
    <property type="evidence" value="ECO:0000318"/>
    <property type="project" value="GO_Central"/>
</dbReference>
<accession>Q22203</accession>
<dbReference type="PIR" id="T16800">
    <property type="entry name" value="T16800"/>
</dbReference>
<evidence type="ECO:0000259" key="3">
    <source>
        <dbReference type="PROSITE" id="PS50011"/>
    </source>
</evidence>
<dbReference type="InParanoid" id="Q22203"/>
<dbReference type="KEGG" id="cel:CELE_T05A7.6"/>
<dbReference type="FunCoup" id="Q22203">
    <property type="interactions" value="245"/>
</dbReference>
<keyword evidence="4" id="KW-0808">Transferase</keyword>
<dbReference type="SUPFAM" id="SSF56112">
    <property type="entry name" value="Protein kinase-like (PK-like)"/>
    <property type="match status" value="2"/>
</dbReference>
<reference evidence="4 5" key="1">
    <citation type="journal article" date="1998" name="Science">
        <title>Genome sequence of the nematode C. elegans: a platform for investigating biology.</title>
        <authorList>
            <consortium name="The C. elegans sequencing consortium"/>
            <person name="Sulson J.E."/>
            <person name="Waterston R."/>
        </authorList>
    </citation>
    <scope>NUCLEOTIDE SEQUENCE [LARGE SCALE GENOMIC DNA]</scope>
    <source>
        <strain evidence="4 5">Bristol N2</strain>
    </source>
</reference>
<dbReference type="PROSITE" id="PS00107">
    <property type="entry name" value="PROTEIN_KINASE_ATP"/>
    <property type="match status" value="1"/>
</dbReference>
<dbReference type="GeneID" id="173804"/>
<keyword evidence="4" id="KW-0418">Kinase</keyword>
<dbReference type="Proteomes" id="UP000001940">
    <property type="component" value="Chromosome II"/>
</dbReference>
<dbReference type="Bgee" id="WBGene00020223">
    <property type="expression patterns" value="Expressed in adult organism and 1 other cell type or tissue"/>
</dbReference>
<dbReference type="InterPro" id="IPR011009">
    <property type="entry name" value="Kinase-like_dom_sf"/>
</dbReference>
<organism evidence="4 5">
    <name type="scientific">Caenorhabditis elegans</name>
    <dbReference type="NCBI Taxonomy" id="6239"/>
    <lineage>
        <taxon>Eukaryota</taxon>
        <taxon>Metazoa</taxon>
        <taxon>Ecdysozoa</taxon>
        <taxon>Nematoda</taxon>
        <taxon>Chromadorea</taxon>
        <taxon>Rhabditida</taxon>
        <taxon>Rhabditina</taxon>
        <taxon>Rhabditomorpha</taxon>
        <taxon>Rhabditoidea</taxon>
        <taxon>Rhabditidae</taxon>
        <taxon>Peloderinae</taxon>
        <taxon>Caenorhabditis</taxon>
    </lineage>
</organism>
<dbReference type="PhylomeDB" id="Q22203"/>
<dbReference type="STRING" id="6239.T05A7.6.1"/>
<dbReference type="SMR" id="Q22203"/>
<feature type="domain" description="Protein kinase" evidence="3">
    <location>
        <begin position="440"/>
        <end position="715"/>
    </location>
</feature>
<dbReference type="GO" id="GO:0005634">
    <property type="term" value="C:nucleus"/>
    <property type="evidence" value="ECO:0000318"/>
    <property type="project" value="GO_Central"/>
</dbReference>
<dbReference type="PANTHER" id="PTHR11909">
    <property type="entry name" value="CASEIN KINASE-RELATED"/>
    <property type="match status" value="1"/>
</dbReference>
<protein>
    <submittedName>
        <fullName evidence="4">Protein kinase domain-containing protein</fullName>
    </submittedName>
</protein>
<dbReference type="AGR" id="WB:WBGene00020223"/>
<dbReference type="CTD" id="173804"/>
<dbReference type="OrthoDB" id="194358at2759"/>
<dbReference type="GO" id="GO:0005524">
    <property type="term" value="F:ATP binding"/>
    <property type="evidence" value="ECO:0007669"/>
    <property type="project" value="UniProtKB-UniRule"/>
</dbReference>
<dbReference type="EMBL" id="BX284602">
    <property type="protein sequence ID" value="CCD69224.1"/>
    <property type="molecule type" value="Genomic_DNA"/>
</dbReference>
<proteinExistence type="evidence at protein level"/>
<feature type="region of interest" description="Disordered" evidence="2">
    <location>
        <begin position="738"/>
        <end position="758"/>
    </location>
</feature>
<sequence>MGTADETAKQSKLSTMQSTQKRKPGSKPNGGFLSFRGKKPNTTGGDLRSSKSKSRVSSLNSKGPLSGKNKKKDNSGRARKKPSPMKCFASGEIVEGVNQYKVTSQLRKSSKLLDYDVYLVKDTESGDDYRMKVARKDPQILKTEAALLRRLEKIPGDKCFISMIEYGSIVKDKVEFLIVSPYGATLNEIMKKATMGQLSMDCSFVVGLQMLRAIQNLHSIGYIHRNISPASFHCGLGMDEPTLFLQDFRQARKFEENKKHVTARTNVKMYGCGRFANRACQGSKDQGRKDDLESWVYTLFYLMDNGSLSWKRENNSLVVIQQKDAFMAGNGKDQFTHAPRDLVPLLSVINGYEFSSAPDYEVFRNCLEGIQTVQNLNKKSCDWLGKAGVDELAGDTVRSFDCKVTGERDFLPRGEKPKKPARKKLSSGDVILGVGATDGWKVVNLLGSGGFGDVYKVHRESQASNKCYALKTESEEGEKRYLRLKVEVTVMMKTAEKKKDNKFKNFIEFVDRGKCEQLKCKFVVMGLVGPSLEDIRRKYLLASFSKHTSFNVAIQTVTALRDLHSLGYLHRDIKPANYAVGLDEREDTVYMLDFGIAKLYVDENGVHKIKRKKVKFLGTLRYACRACMMQQEQGRKDDLETWIYLVFDLMDEAHGMPWRALCDPREILKSKNTFFATFDNFQFSNILKRLKDLVVYVDDMQYDTTPDYSYILNFLKTTANDVGAKITKKLDWMGKLKQKEFDSESEKSEKKGTGDDEE</sequence>
<keyword evidence="7" id="KW-1267">Proteomics identification</keyword>
<dbReference type="Gene3D" id="1.10.510.10">
    <property type="entry name" value="Transferase(Phosphotransferase) domain 1"/>
    <property type="match status" value="2"/>
</dbReference>
<feature type="compositionally biased region" description="Polar residues" evidence="2">
    <location>
        <begin position="10"/>
        <end position="19"/>
    </location>
</feature>
<evidence type="ECO:0000256" key="2">
    <source>
        <dbReference type="SAM" id="MobiDB-lite"/>
    </source>
</evidence>
<dbReference type="Pfam" id="PF00069">
    <property type="entry name" value="Pkinase"/>
    <property type="match status" value="1"/>
</dbReference>
<gene>
    <name evidence="4" type="ORF">CELE_T05A7.6</name>
    <name evidence="4 6" type="ORF">T05A7.6</name>
</gene>
<evidence type="ECO:0000256" key="1">
    <source>
        <dbReference type="PROSITE-ProRule" id="PRU10141"/>
    </source>
</evidence>
<dbReference type="UCSC" id="T05A7.6">
    <property type="organism name" value="c. elegans"/>
</dbReference>
<dbReference type="FunFam" id="1.10.510.10:FF:001557">
    <property type="entry name" value="Protein CBG13435"/>
    <property type="match status" value="1"/>
</dbReference>
<dbReference type="InterPro" id="IPR017441">
    <property type="entry name" value="Protein_kinase_ATP_BS"/>
</dbReference>
<dbReference type="AlphaFoldDB" id="Q22203"/>
<dbReference type="PROSITE" id="PS50011">
    <property type="entry name" value="PROTEIN_KINASE_DOM"/>
    <property type="match status" value="2"/>
</dbReference>
<dbReference type="OMA" id="PETKCYA"/>
<dbReference type="InterPro" id="IPR050235">
    <property type="entry name" value="CK1_Ser-Thr_kinase"/>
</dbReference>
<feature type="binding site" evidence="1">
    <location>
        <position position="471"/>
    </location>
    <ligand>
        <name>ATP</name>
        <dbReference type="ChEBI" id="CHEBI:30616"/>
    </ligand>
</feature>
<dbReference type="InterPro" id="IPR000719">
    <property type="entry name" value="Prot_kinase_dom"/>
</dbReference>
<feature type="domain" description="Protein kinase" evidence="3">
    <location>
        <begin position="103"/>
        <end position="364"/>
    </location>
</feature>
<dbReference type="PeptideAtlas" id="Q22203"/>
<dbReference type="SMART" id="SM00220">
    <property type="entry name" value="S_TKc"/>
    <property type="match status" value="1"/>
</dbReference>
<name>Q22203_CAEEL</name>
<dbReference type="RefSeq" id="NP_494824.1">
    <property type="nucleotide sequence ID" value="NM_062423.3"/>
</dbReference>
<keyword evidence="1" id="KW-0547">Nucleotide-binding</keyword>
<dbReference type="GO" id="GO:0007165">
    <property type="term" value="P:signal transduction"/>
    <property type="evidence" value="ECO:0000318"/>
    <property type="project" value="GO_Central"/>
</dbReference>
<feature type="region of interest" description="Disordered" evidence="2">
    <location>
        <begin position="1"/>
        <end position="85"/>
    </location>
</feature>
<evidence type="ECO:0000313" key="4">
    <source>
        <dbReference type="EMBL" id="CCD69224.1"/>
    </source>
</evidence>
<dbReference type="WormBase" id="T05A7.6">
    <property type="protein sequence ID" value="CE04892"/>
    <property type="gene ID" value="WBGene00020223"/>
</dbReference>
<dbReference type="eggNOG" id="KOG1164">
    <property type="taxonomic scope" value="Eukaryota"/>
</dbReference>
<evidence type="ECO:0000313" key="6">
    <source>
        <dbReference type="WormBase" id="T05A7.6"/>
    </source>
</evidence>
<dbReference type="GO" id="GO:0005737">
    <property type="term" value="C:cytoplasm"/>
    <property type="evidence" value="ECO:0000318"/>
    <property type="project" value="GO_Central"/>
</dbReference>
<evidence type="ECO:0007829" key="7">
    <source>
        <dbReference type="PeptideAtlas" id="Q22203"/>
    </source>
</evidence>
<dbReference type="PaxDb" id="6239-T05A7.6"/>
<dbReference type="HOGENOM" id="CLU_015645_0_0_1"/>
<dbReference type="FunFam" id="1.10.510.10:FF:001146">
    <property type="entry name" value="Protein CBG08226"/>
    <property type="match status" value="1"/>
</dbReference>
<evidence type="ECO:0000313" key="5">
    <source>
        <dbReference type="Proteomes" id="UP000001940"/>
    </source>
</evidence>
<keyword evidence="1" id="KW-0067">ATP-binding</keyword>